<dbReference type="SUPFAM" id="SSF82114">
    <property type="entry name" value="Riboflavin kinase-like"/>
    <property type="match status" value="1"/>
</dbReference>
<dbReference type="NCBIfam" id="TIGR00125">
    <property type="entry name" value="cyt_tran_rel"/>
    <property type="match status" value="1"/>
</dbReference>
<evidence type="ECO:0000256" key="2">
    <source>
        <dbReference type="ARBA" id="ARBA00005201"/>
    </source>
</evidence>
<keyword evidence="8 14" id="KW-0418">Kinase</keyword>
<dbReference type="InterPro" id="IPR015864">
    <property type="entry name" value="FAD_synthase"/>
</dbReference>
<dbReference type="Proteomes" id="UP000238774">
    <property type="component" value="Unassembled WGS sequence"/>
</dbReference>
<keyword evidence="6 14" id="KW-0548">Nucleotidyltransferase</keyword>
<protein>
    <recommendedName>
        <fullName evidence="14">Riboflavin biosynthesis protein</fullName>
    </recommendedName>
    <domain>
        <recommendedName>
            <fullName evidence="14">Riboflavin kinase</fullName>
            <ecNumber evidence="14">2.7.1.26</ecNumber>
        </recommendedName>
        <alternativeName>
            <fullName evidence="14">Flavokinase</fullName>
        </alternativeName>
    </domain>
    <domain>
        <recommendedName>
            <fullName evidence="14">FMN adenylyltransferase</fullName>
            <ecNumber evidence="14">2.7.7.2</ecNumber>
        </recommendedName>
        <alternativeName>
            <fullName evidence="14">FAD pyrophosphorylase</fullName>
        </alternativeName>
        <alternativeName>
            <fullName evidence="14">FAD synthase</fullName>
        </alternativeName>
    </domain>
</protein>
<evidence type="ECO:0000256" key="8">
    <source>
        <dbReference type="ARBA" id="ARBA00022777"/>
    </source>
</evidence>
<dbReference type="RefSeq" id="WP_105081098.1">
    <property type="nucleotide sequence ID" value="NZ_PPCX01000002.1"/>
</dbReference>
<evidence type="ECO:0000256" key="6">
    <source>
        <dbReference type="ARBA" id="ARBA00022695"/>
    </source>
</evidence>
<comment type="caution">
    <text evidence="16">The sequence shown here is derived from an EMBL/GenBank/DDBJ whole genome shotgun (WGS) entry which is preliminary data.</text>
</comment>
<evidence type="ECO:0000256" key="5">
    <source>
        <dbReference type="ARBA" id="ARBA00022679"/>
    </source>
</evidence>
<dbReference type="InterPro" id="IPR023465">
    <property type="entry name" value="Riboflavin_kinase_dom_sf"/>
</dbReference>
<dbReference type="NCBIfam" id="TIGR00083">
    <property type="entry name" value="ribF"/>
    <property type="match status" value="1"/>
</dbReference>
<evidence type="ECO:0000256" key="4">
    <source>
        <dbReference type="ARBA" id="ARBA00022643"/>
    </source>
</evidence>
<accession>A0ABX5C0W8</accession>
<dbReference type="PANTHER" id="PTHR22749:SF6">
    <property type="entry name" value="RIBOFLAVIN KINASE"/>
    <property type="match status" value="1"/>
</dbReference>
<dbReference type="PIRSF" id="PIRSF004491">
    <property type="entry name" value="FAD_Synth"/>
    <property type="match status" value="1"/>
</dbReference>
<comment type="similarity">
    <text evidence="14">Belongs to the ribF family.</text>
</comment>
<proteinExistence type="inferred from homology"/>
<comment type="catalytic activity">
    <reaction evidence="13 14">
        <text>FMN + ATP + H(+) = FAD + diphosphate</text>
        <dbReference type="Rhea" id="RHEA:17237"/>
        <dbReference type="ChEBI" id="CHEBI:15378"/>
        <dbReference type="ChEBI" id="CHEBI:30616"/>
        <dbReference type="ChEBI" id="CHEBI:33019"/>
        <dbReference type="ChEBI" id="CHEBI:57692"/>
        <dbReference type="ChEBI" id="CHEBI:58210"/>
        <dbReference type="EC" id="2.7.7.2"/>
    </reaction>
</comment>
<comment type="pathway">
    <text evidence="2 14">Cofactor biosynthesis; FMN biosynthesis; FMN from riboflavin (ATP route): step 1/1.</text>
</comment>
<comment type="pathway">
    <text evidence="1 14">Cofactor biosynthesis; FAD biosynthesis; FAD from FMN: step 1/1.</text>
</comment>
<keyword evidence="3 14" id="KW-0285">Flavoprotein</keyword>
<evidence type="ECO:0000259" key="15">
    <source>
        <dbReference type="SMART" id="SM00904"/>
    </source>
</evidence>
<name>A0ABX5C0W8_9FIRM</name>
<dbReference type="InterPro" id="IPR002606">
    <property type="entry name" value="Riboflavin_kinase_bac"/>
</dbReference>
<dbReference type="InterPro" id="IPR004821">
    <property type="entry name" value="Cyt_trans-like"/>
</dbReference>
<reference evidence="16 17" key="1">
    <citation type="submission" date="2018-01" db="EMBL/GenBank/DDBJ databases">
        <title>Draft genome sequences of clinical isolates and type strains of oral Veillonella including Veillonella infantum sp., nov.</title>
        <authorList>
            <person name="Mashima I."/>
            <person name="Liao Y.-C."/>
            <person name="Sabharwal A."/>
            <person name="Haase E.M."/>
            <person name="Nakazawa F."/>
            <person name="Scannapieco F.A."/>
        </authorList>
    </citation>
    <scope>NUCLEOTIDE SEQUENCE [LARGE SCALE GENOMIC DNA]</scope>
    <source>
        <strain evidence="16 17">JCM 15642</strain>
    </source>
</reference>
<evidence type="ECO:0000256" key="13">
    <source>
        <dbReference type="ARBA" id="ARBA00049494"/>
    </source>
</evidence>
<evidence type="ECO:0000256" key="9">
    <source>
        <dbReference type="ARBA" id="ARBA00022827"/>
    </source>
</evidence>
<keyword evidence="9 14" id="KW-0274">FAD</keyword>
<dbReference type="PANTHER" id="PTHR22749">
    <property type="entry name" value="RIBOFLAVIN KINASE/FMN ADENYLYLTRANSFERASE"/>
    <property type="match status" value="1"/>
</dbReference>
<comment type="catalytic activity">
    <reaction evidence="12 14">
        <text>riboflavin + ATP = FMN + ADP + H(+)</text>
        <dbReference type="Rhea" id="RHEA:14357"/>
        <dbReference type="ChEBI" id="CHEBI:15378"/>
        <dbReference type="ChEBI" id="CHEBI:30616"/>
        <dbReference type="ChEBI" id="CHEBI:57986"/>
        <dbReference type="ChEBI" id="CHEBI:58210"/>
        <dbReference type="ChEBI" id="CHEBI:456216"/>
        <dbReference type="EC" id="2.7.1.26"/>
    </reaction>
</comment>
<keyword evidence="17" id="KW-1185">Reference proteome</keyword>
<sequence length="311" mass="35070">MKQIHSFDELRQIKDTKVYALGTFDGIHRGHQRVIRKAVEEAASVNGVSIIITFEHHPLTILHPERVPKRLIQEDILNTVIESLQVDYILRLPMTEALLNMCADEFLNALCKDTNVEAIVVGENFTFGAKGLGNPEYMKQVLADKAIQVLVQPLLPCDGLSTPISSTEIRKAIREGRLEDATHWLGRPFQFKGTVIKGDQRGRTLGFPTLNLLLPNEMATPPDGVYANRVCIDGIWYDGVGNVGDNPTFKNQYHRCEVHVFDFDQDIYGKEVIVQFISYLRGEVKFNNLQDLIDQMKVDEEQALAILANAQ</sequence>
<dbReference type="Gene3D" id="2.40.30.30">
    <property type="entry name" value="Riboflavin kinase-like"/>
    <property type="match status" value="1"/>
</dbReference>
<dbReference type="EMBL" id="PPCX01000002">
    <property type="protein sequence ID" value="PQL15096.1"/>
    <property type="molecule type" value="Genomic_DNA"/>
</dbReference>
<evidence type="ECO:0000256" key="1">
    <source>
        <dbReference type="ARBA" id="ARBA00004726"/>
    </source>
</evidence>
<dbReference type="CDD" id="cd02064">
    <property type="entry name" value="FAD_synthetase_N"/>
    <property type="match status" value="1"/>
</dbReference>
<keyword evidence="11" id="KW-0511">Multifunctional enzyme</keyword>
<dbReference type="SUPFAM" id="SSF52374">
    <property type="entry name" value="Nucleotidylyl transferase"/>
    <property type="match status" value="1"/>
</dbReference>
<dbReference type="NCBIfam" id="NF004162">
    <property type="entry name" value="PRK05627.1-5"/>
    <property type="match status" value="1"/>
</dbReference>
<keyword evidence="5 14" id="KW-0808">Transferase</keyword>
<dbReference type="InterPro" id="IPR015865">
    <property type="entry name" value="Riboflavin_kinase_bac/euk"/>
</dbReference>
<evidence type="ECO:0000256" key="10">
    <source>
        <dbReference type="ARBA" id="ARBA00022840"/>
    </source>
</evidence>
<keyword evidence="4 14" id="KW-0288">FMN</keyword>
<dbReference type="Pfam" id="PF06574">
    <property type="entry name" value="FAD_syn"/>
    <property type="match status" value="1"/>
</dbReference>
<dbReference type="EC" id="2.7.7.2" evidence="14"/>
<dbReference type="EC" id="2.7.1.26" evidence="14"/>
<gene>
    <name evidence="16" type="ORF">VRHSUH09_00710</name>
</gene>
<organism evidence="16 17">
    <name type="scientific">Veillonella rogosae JCM 15642</name>
    <dbReference type="NCBI Taxonomy" id="1298595"/>
    <lineage>
        <taxon>Bacteria</taxon>
        <taxon>Bacillati</taxon>
        <taxon>Bacillota</taxon>
        <taxon>Negativicutes</taxon>
        <taxon>Veillonellales</taxon>
        <taxon>Veillonellaceae</taxon>
        <taxon>Veillonella</taxon>
    </lineage>
</organism>
<keyword evidence="10 14" id="KW-0067">ATP-binding</keyword>
<feature type="domain" description="Riboflavin kinase" evidence="15">
    <location>
        <begin position="184"/>
        <end position="308"/>
    </location>
</feature>
<dbReference type="Pfam" id="PF01687">
    <property type="entry name" value="Flavokinase"/>
    <property type="match status" value="1"/>
</dbReference>
<dbReference type="InterPro" id="IPR023468">
    <property type="entry name" value="Riboflavin_kinase"/>
</dbReference>
<dbReference type="SMART" id="SM00904">
    <property type="entry name" value="Flavokinase"/>
    <property type="match status" value="1"/>
</dbReference>
<evidence type="ECO:0000256" key="14">
    <source>
        <dbReference type="PIRNR" id="PIRNR004491"/>
    </source>
</evidence>
<evidence type="ECO:0000313" key="17">
    <source>
        <dbReference type="Proteomes" id="UP000238774"/>
    </source>
</evidence>
<evidence type="ECO:0000313" key="16">
    <source>
        <dbReference type="EMBL" id="PQL15096.1"/>
    </source>
</evidence>
<evidence type="ECO:0000256" key="12">
    <source>
        <dbReference type="ARBA" id="ARBA00047880"/>
    </source>
</evidence>
<keyword evidence="7 14" id="KW-0547">Nucleotide-binding</keyword>
<evidence type="ECO:0000256" key="7">
    <source>
        <dbReference type="ARBA" id="ARBA00022741"/>
    </source>
</evidence>
<dbReference type="InterPro" id="IPR014729">
    <property type="entry name" value="Rossmann-like_a/b/a_fold"/>
</dbReference>
<evidence type="ECO:0000256" key="3">
    <source>
        <dbReference type="ARBA" id="ARBA00022630"/>
    </source>
</evidence>
<dbReference type="Gene3D" id="3.40.50.620">
    <property type="entry name" value="HUPs"/>
    <property type="match status" value="1"/>
</dbReference>
<evidence type="ECO:0000256" key="11">
    <source>
        <dbReference type="ARBA" id="ARBA00023268"/>
    </source>
</evidence>